<sequence length="75" mass="8109">MCKPKSLWDCLGAHGKRDVEWVGPSRKGDRGDQTAPGHDIGCRANPTLTCSRGRLGVVFVPLGFSSSGVRWTNLI</sequence>
<reference evidence="1 2" key="1">
    <citation type="journal article" date="2019" name="Appl. Microbiol. Biotechnol.">
        <title>Genome sequence of Isaria javanica and comparative genome analysis insights into family S53 peptidase evolution in fungal entomopathogens.</title>
        <authorList>
            <person name="Lin R."/>
            <person name="Zhang X."/>
            <person name="Xin B."/>
            <person name="Zou M."/>
            <person name="Gao Y."/>
            <person name="Qin F."/>
            <person name="Hu Q."/>
            <person name="Xie B."/>
            <person name="Cheng X."/>
        </authorList>
    </citation>
    <scope>NUCLEOTIDE SEQUENCE [LARGE SCALE GENOMIC DNA]</scope>
    <source>
        <strain evidence="1 2">IJ1G</strain>
    </source>
</reference>
<keyword evidence="2" id="KW-1185">Reference proteome</keyword>
<evidence type="ECO:0000313" key="2">
    <source>
        <dbReference type="Proteomes" id="UP000315783"/>
    </source>
</evidence>
<evidence type="ECO:0000313" key="1">
    <source>
        <dbReference type="EMBL" id="TQV91742.1"/>
    </source>
</evidence>
<comment type="caution">
    <text evidence="1">The sequence shown here is derived from an EMBL/GenBank/DDBJ whole genome shotgun (WGS) entry which is preliminary data.</text>
</comment>
<name>A0A545UQJ8_9HYPO</name>
<gene>
    <name evidence="1" type="ORF">IF1G_09808</name>
</gene>
<dbReference type="EMBL" id="SPUK01000018">
    <property type="protein sequence ID" value="TQV91742.1"/>
    <property type="molecule type" value="Genomic_DNA"/>
</dbReference>
<dbReference type="AlphaFoldDB" id="A0A545UQJ8"/>
<protein>
    <submittedName>
        <fullName evidence="1">Uncharacterized protein</fullName>
    </submittedName>
</protein>
<organism evidence="1 2">
    <name type="scientific">Cordyceps javanica</name>
    <dbReference type="NCBI Taxonomy" id="43265"/>
    <lineage>
        <taxon>Eukaryota</taxon>
        <taxon>Fungi</taxon>
        <taxon>Dikarya</taxon>
        <taxon>Ascomycota</taxon>
        <taxon>Pezizomycotina</taxon>
        <taxon>Sordariomycetes</taxon>
        <taxon>Hypocreomycetidae</taxon>
        <taxon>Hypocreales</taxon>
        <taxon>Cordycipitaceae</taxon>
        <taxon>Cordyceps</taxon>
    </lineage>
</organism>
<accession>A0A545UQJ8</accession>
<dbReference type="Proteomes" id="UP000315783">
    <property type="component" value="Unassembled WGS sequence"/>
</dbReference>
<proteinExistence type="predicted"/>